<gene>
    <name evidence="2" type="ORF">K460DRAFT_405897</name>
</gene>
<accession>A0A9P4GGH3</accession>
<name>A0A9P4GGH3_9PLEO</name>
<proteinExistence type="predicted"/>
<evidence type="ECO:0000313" key="3">
    <source>
        <dbReference type="Proteomes" id="UP000800039"/>
    </source>
</evidence>
<comment type="caution">
    <text evidence="2">The sequence shown here is derived from an EMBL/GenBank/DDBJ whole genome shotgun (WGS) entry which is preliminary data.</text>
</comment>
<dbReference type="AlphaFoldDB" id="A0A9P4GGH3"/>
<feature type="region of interest" description="Disordered" evidence="1">
    <location>
        <begin position="50"/>
        <end position="109"/>
    </location>
</feature>
<evidence type="ECO:0000313" key="2">
    <source>
        <dbReference type="EMBL" id="KAF1845653.1"/>
    </source>
</evidence>
<sequence length="109" mass="11260">MSLHAQPLITHNGHVAFGRRETAPSNWVSSPLCPGTLYALSLGKSSAAGRHEVGVGGQMDPSSGFPSPQPALSPSSGGAREHTYDQETTDDTTAVGTLLHIDADGQHTA</sequence>
<protein>
    <submittedName>
        <fullName evidence="2">Uncharacterized protein</fullName>
    </submittedName>
</protein>
<evidence type="ECO:0000256" key="1">
    <source>
        <dbReference type="SAM" id="MobiDB-lite"/>
    </source>
</evidence>
<keyword evidence="3" id="KW-1185">Reference proteome</keyword>
<dbReference type="Proteomes" id="UP000800039">
    <property type="component" value="Unassembled WGS sequence"/>
</dbReference>
<dbReference type="RefSeq" id="XP_040788216.1">
    <property type="nucleotide sequence ID" value="XM_040936898.1"/>
</dbReference>
<dbReference type="EMBL" id="ML976616">
    <property type="protein sequence ID" value="KAF1845653.1"/>
    <property type="molecule type" value="Genomic_DNA"/>
</dbReference>
<reference evidence="2" key="1">
    <citation type="submission" date="2020-01" db="EMBL/GenBank/DDBJ databases">
        <authorList>
            <consortium name="DOE Joint Genome Institute"/>
            <person name="Haridas S."/>
            <person name="Albert R."/>
            <person name="Binder M."/>
            <person name="Bloem J."/>
            <person name="Labutti K."/>
            <person name="Salamov A."/>
            <person name="Andreopoulos B."/>
            <person name="Baker S.E."/>
            <person name="Barry K."/>
            <person name="Bills G."/>
            <person name="Bluhm B.H."/>
            <person name="Cannon C."/>
            <person name="Castanera R."/>
            <person name="Culley D.E."/>
            <person name="Daum C."/>
            <person name="Ezra D."/>
            <person name="Gonzalez J.B."/>
            <person name="Henrissat B."/>
            <person name="Kuo A."/>
            <person name="Liang C."/>
            <person name="Lipzen A."/>
            <person name="Lutzoni F."/>
            <person name="Magnuson J."/>
            <person name="Mondo S."/>
            <person name="Nolan M."/>
            <person name="Ohm R."/>
            <person name="Pangilinan J."/>
            <person name="Park H.-J."/>
            <person name="Ramirez L."/>
            <person name="Alfaro M."/>
            <person name="Sun H."/>
            <person name="Tritt A."/>
            <person name="Yoshinaga Y."/>
            <person name="Zwiers L.-H."/>
            <person name="Turgeon B.G."/>
            <person name="Goodwin S.B."/>
            <person name="Spatafora J.W."/>
            <person name="Crous P.W."/>
            <person name="Grigoriev I.V."/>
        </authorList>
    </citation>
    <scope>NUCLEOTIDE SEQUENCE</scope>
    <source>
        <strain evidence="2">CBS 394.84</strain>
    </source>
</reference>
<dbReference type="GeneID" id="63854148"/>
<organism evidence="2 3">
    <name type="scientific">Cucurbitaria berberidis CBS 394.84</name>
    <dbReference type="NCBI Taxonomy" id="1168544"/>
    <lineage>
        <taxon>Eukaryota</taxon>
        <taxon>Fungi</taxon>
        <taxon>Dikarya</taxon>
        <taxon>Ascomycota</taxon>
        <taxon>Pezizomycotina</taxon>
        <taxon>Dothideomycetes</taxon>
        <taxon>Pleosporomycetidae</taxon>
        <taxon>Pleosporales</taxon>
        <taxon>Pleosporineae</taxon>
        <taxon>Cucurbitariaceae</taxon>
        <taxon>Cucurbitaria</taxon>
    </lineage>
</organism>
<feature type="compositionally biased region" description="Polar residues" evidence="1">
    <location>
        <begin position="60"/>
        <end position="76"/>
    </location>
</feature>